<gene>
    <name evidence="2" type="ORF">CYMTET_16820</name>
</gene>
<dbReference type="AlphaFoldDB" id="A0AAE0GBF1"/>
<reference evidence="2 3" key="1">
    <citation type="journal article" date="2015" name="Genome Biol. Evol.">
        <title>Comparative Genomics of a Bacterivorous Green Alga Reveals Evolutionary Causalities and Consequences of Phago-Mixotrophic Mode of Nutrition.</title>
        <authorList>
            <person name="Burns J.A."/>
            <person name="Paasch A."/>
            <person name="Narechania A."/>
            <person name="Kim E."/>
        </authorList>
    </citation>
    <scope>NUCLEOTIDE SEQUENCE [LARGE SCALE GENOMIC DNA]</scope>
    <source>
        <strain evidence="2 3">PLY_AMNH</strain>
    </source>
</reference>
<sequence length="333" mass="37116">MENYDKELFFVIIDFRFLYVSAGVQKPGQSQEAIRLQDAVRNSSTPHTPPVLPPPDPAPDDDDTVLAARQHYQDQIKLVNDVRKESMHRTWGKALRMFVLGDKNKRVEAVPKDINKLGKLVVALKTEFQSAGLDVSSFDFANPSRVIEAVNELSGIGRRALLDLIKGYVPPGVWQSHQEEHAALRYPARVDPRPLLATEHRSVRENRALDWRPTEATRKQQLFDRLDPEFYRAVLDQYPMPSDLVAVDFKMLSNLVTRVFVNWQQQQADLGGEGGTAGSAAALATGDESEHNPALKAILDKITVLEHFIRGGCKGPLTPTMKKTALGPHGGLN</sequence>
<keyword evidence="3" id="KW-1185">Reference proteome</keyword>
<feature type="region of interest" description="Disordered" evidence="1">
    <location>
        <begin position="40"/>
        <end position="61"/>
    </location>
</feature>
<organism evidence="2 3">
    <name type="scientific">Cymbomonas tetramitiformis</name>
    <dbReference type="NCBI Taxonomy" id="36881"/>
    <lineage>
        <taxon>Eukaryota</taxon>
        <taxon>Viridiplantae</taxon>
        <taxon>Chlorophyta</taxon>
        <taxon>Pyramimonadophyceae</taxon>
        <taxon>Pyramimonadales</taxon>
        <taxon>Pyramimonadaceae</taxon>
        <taxon>Cymbomonas</taxon>
    </lineage>
</organism>
<dbReference type="Proteomes" id="UP001190700">
    <property type="component" value="Unassembled WGS sequence"/>
</dbReference>
<evidence type="ECO:0000313" key="3">
    <source>
        <dbReference type="Proteomes" id="UP001190700"/>
    </source>
</evidence>
<dbReference type="EMBL" id="LGRX02007426">
    <property type="protein sequence ID" value="KAK3275032.1"/>
    <property type="molecule type" value="Genomic_DNA"/>
</dbReference>
<feature type="compositionally biased region" description="Pro residues" evidence="1">
    <location>
        <begin position="47"/>
        <end position="57"/>
    </location>
</feature>
<comment type="caution">
    <text evidence="2">The sequence shown here is derived from an EMBL/GenBank/DDBJ whole genome shotgun (WGS) entry which is preliminary data.</text>
</comment>
<proteinExistence type="predicted"/>
<name>A0AAE0GBF1_9CHLO</name>
<evidence type="ECO:0000256" key="1">
    <source>
        <dbReference type="SAM" id="MobiDB-lite"/>
    </source>
</evidence>
<evidence type="ECO:0000313" key="2">
    <source>
        <dbReference type="EMBL" id="KAK3275032.1"/>
    </source>
</evidence>
<protein>
    <submittedName>
        <fullName evidence="2">Uncharacterized protein</fullName>
    </submittedName>
</protein>
<accession>A0AAE0GBF1</accession>